<dbReference type="EMBL" id="JAIZPD010000001">
    <property type="protein sequence ID" value="KAH0967365.1"/>
    <property type="molecule type" value="Genomic_DNA"/>
</dbReference>
<organism evidence="4 5">
    <name type="scientific">Hirsutella rhossiliensis</name>
    <dbReference type="NCBI Taxonomy" id="111463"/>
    <lineage>
        <taxon>Eukaryota</taxon>
        <taxon>Fungi</taxon>
        <taxon>Dikarya</taxon>
        <taxon>Ascomycota</taxon>
        <taxon>Pezizomycotina</taxon>
        <taxon>Sordariomycetes</taxon>
        <taxon>Hypocreomycetidae</taxon>
        <taxon>Hypocreales</taxon>
        <taxon>Ophiocordycipitaceae</taxon>
        <taxon>Hirsutella</taxon>
    </lineage>
</organism>
<dbReference type="GO" id="GO:0006338">
    <property type="term" value="P:chromatin remodeling"/>
    <property type="evidence" value="ECO:0007669"/>
    <property type="project" value="UniProtKB-ARBA"/>
</dbReference>
<feature type="region of interest" description="Disordered" evidence="2">
    <location>
        <begin position="1"/>
        <end position="50"/>
    </location>
</feature>
<evidence type="ECO:0000313" key="5">
    <source>
        <dbReference type="Proteomes" id="UP000824596"/>
    </source>
</evidence>
<dbReference type="Gene3D" id="2.40.50.40">
    <property type="match status" value="2"/>
</dbReference>
<accession>A0A9P8N5L4</accession>
<dbReference type="Proteomes" id="UP000824596">
    <property type="component" value="Unassembled WGS sequence"/>
</dbReference>
<dbReference type="InterPro" id="IPR023780">
    <property type="entry name" value="Chromo_domain"/>
</dbReference>
<dbReference type="PROSITE" id="PS50013">
    <property type="entry name" value="CHROMO_2"/>
    <property type="match status" value="1"/>
</dbReference>
<dbReference type="RefSeq" id="XP_044724878.1">
    <property type="nucleotide sequence ID" value="XM_044858478.1"/>
</dbReference>
<dbReference type="AlphaFoldDB" id="A0A9P8N5L4"/>
<dbReference type="InterPro" id="IPR000953">
    <property type="entry name" value="Chromo/chromo_shadow_dom"/>
</dbReference>
<dbReference type="SUPFAM" id="SSF54160">
    <property type="entry name" value="Chromo domain-like"/>
    <property type="match status" value="2"/>
</dbReference>
<feature type="compositionally biased region" description="Basic and acidic residues" evidence="2">
    <location>
        <begin position="17"/>
        <end position="31"/>
    </location>
</feature>
<evidence type="ECO:0000259" key="3">
    <source>
        <dbReference type="PROSITE" id="PS50013"/>
    </source>
</evidence>
<keyword evidence="5" id="KW-1185">Reference proteome</keyword>
<reference evidence="4" key="1">
    <citation type="submission" date="2021-09" db="EMBL/GenBank/DDBJ databases">
        <title>A high-quality genome of the endoparasitic fungus Hirsutella rhossiliensis with a comparison of Hirsutella genomes reveals transposable elements contributing to genome size variation.</title>
        <authorList>
            <person name="Lin R."/>
            <person name="Jiao Y."/>
            <person name="Sun X."/>
            <person name="Ling J."/>
            <person name="Xie B."/>
            <person name="Cheng X."/>
        </authorList>
    </citation>
    <scope>NUCLEOTIDE SEQUENCE</scope>
    <source>
        <strain evidence="4">HR02</strain>
    </source>
</reference>
<dbReference type="GeneID" id="68349136"/>
<sequence>MSPVPKQALLHTPAPSDAREEMTEREPDGDKQAAQGEGDEDKQSQGEEQEYPFKRLVKHRWVGDSMEIRVDWGQGEFTWEPETNLHADALQNLLQYWVKQGGRPTNPTDAGLFNIFAVRQHSPDRKRLLVEWVGYSPKENSWVSCRAVEETAPEVVAEYWKTVQPRRRPGRPRVRPEKKNKS</sequence>
<dbReference type="OrthoDB" id="433924at2759"/>
<dbReference type="Pfam" id="PF00385">
    <property type="entry name" value="Chromo"/>
    <property type="match status" value="1"/>
</dbReference>
<comment type="caution">
    <text evidence="4">The sequence shown here is derived from an EMBL/GenBank/DDBJ whole genome shotgun (WGS) entry which is preliminary data.</text>
</comment>
<gene>
    <name evidence="4" type="ORF">HRG_00007</name>
</gene>
<dbReference type="InterPro" id="IPR016197">
    <property type="entry name" value="Chromo-like_dom_sf"/>
</dbReference>
<evidence type="ECO:0000256" key="2">
    <source>
        <dbReference type="SAM" id="MobiDB-lite"/>
    </source>
</evidence>
<proteinExistence type="predicted"/>
<feature type="domain" description="Chromo" evidence="3">
    <location>
        <begin position="113"/>
        <end position="171"/>
    </location>
</feature>
<evidence type="ECO:0000313" key="4">
    <source>
        <dbReference type="EMBL" id="KAH0967365.1"/>
    </source>
</evidence>
<name>A0A9P8N5L4_9HYPO</name>
<protein>
    <recommendedName>
        <fullName evidence="3">Chromo domain-containing protein</fullName>
    </recommendedName>
</protein>
<evidence type="ECO:0000256" key="1">
    <source>
        <dbReference type="ARBA" id="ARBA00011353"/>
    </source>
</evidence>
<dbReference type="CDD" id="cd00024">
    <property type="entry name" value="CD_CSD"/>
    <property type="match status" value="1"/>
</dbReference>
<comment type="subunit">
    <text evidence="1">Component of the NuA4 histone acetyltransferase complex.</text>
</comment>